<evidence type="ECO:0000313" key="2">
    <source>
        <dbReference type="EMBL" id="PVZ04630.1"/>
    </source>
</evidence>
<reference evidence="2 3" key="1">
    <citation type="submission" date="2018-04" db="EMBL/GenBank/DDBJ databases">
        <title>Genomic Encyclopedia of Type Strains, Phase IV (KMG-IV): sequencing the most valuable type-strain genomes for metagenomic binning, comparative biology and taxonomic classification.</title>
        <authorList>
            <person name="Goeker M."/>
        </authorList>
    </citation>
    <scope>NUCLEOTIDE SEQUENCE [LARGE SCALE GENOMIC DNA]</scope>
    <source>
        <strain evidence="2 3">DSM 45771</strain>
    </source>
</reference>
<dbReference type="GO" id="GO:0016787">
    <property type="term" value="F:hydrolase activity"/>
    <property type="evidence" value="ECO:0007669"/>
    <property type="project" value="UniProtKB-KW"/>
</dbReference>
<organism evidence="2 3">
    <name type="scientific">Actinomycetospora cinnamomea</name>
    <dbReference type="NCBI Taxonomy" id="663609"/>
    <lineage>
        <taxon>Bacteria</taxon>
        <taxon>Bacillati</taxon>
        <taxon>Actinomycetota</taxon>
        <taxon>Actinomycetes</taxon>
        <taxon>Pseudonocardiales</taxon>
        <taxon>Pseudonocardiaceae</taxon>
        <taxon>Actinomycetospora</taxon>
    </lineage>
</organism>
<dbReference type="SUPFAM" id="SSF56281">
    <property type="entry name" value="Metallo-hydrolase/oxidoreductase"/>
    <property type="match status" value="1"/>
</dbReference>
<dbReference type="Gene3D" id="3.60.15.10">
    <property type="entry name" value="Ribonuclease Z/Hydroxyacylglutathione hydrolase-like"/>
    <property type="match status" value="1"/>
</dbReference>
<dbReference type="RefSeq" id="WP_116710619.1">
    <property type="nucleotide sequence ID" value="NZ_QEKW01000017.1"/>
</dbReference>
<dbReference type="Pfam" id="PF00753">
    <property type="entry name" value="Lactamase_B"/>
    <property type="match status" value="1"/>
</dbReference>
<dbReference type="AlphaFoldDB" id="A0A2U1EY14"/>
<comment type="caution">
    <text evidence="2">The sequence shown here is derived from an EMBL/GenBank/DDBJ whole genome shotgun (WGS) entry which is preliminary data.</text>
</comment>
<accession>A0A2U1EY14</accession>
<dbReference type="OrthoDB" id="2971563at2"/>
<name>A0A2U1EY14_9PSEU</name>
<proteinExistence type="predicted"/>
<protein>
    <submittedName>
        <fullName evidence="2">Glyoxylase-like metal-dependent hydrolase (Beta-lactamase superfamily II)</fullName>
    </submittedName>
</protein>
<feature type="domain" description="Metallo-beta-lactamase" evidence="1">
    <location>
        <begin position="17"/>
        <end position="211"/>
    </location>
</feature>
<dbReference type="Proteomes" id="UP000245639">
    <property type="component" value="Unassembled WGS sequence"/>
</dbReference>
<dbReference type="InterPro" id="IPR036866">
    <property type="entry name" value="RibonucZ/Hydroxyglut_hydro"/>
</dbReference>
<dbReference type="SMART" id="SM00849">
    <property type="entry name" value="Lactamase_B"/>
    <property type="match status" value="1"/>
</dbReference>
<dbReference type="EMBL" id="QEKW01000017">
    <property type="protein sequence ID" value="PVZ04630.1"/>
    <property type="molecule type" value="Genomic_DNA"/>
</dbReference>
<dbReference type="InterPro" id="IPR050855">
    <property type="entry name" value="NDM-1-like"/>
</dbReference>
<dbReference type="CDD" id="cd07721">
    <property type="entry name" value="yflN-like_MBL-fold"/>
    <property type="match status" value="1"/>
</dbReference>
<gene>
    <name evidence="2" type="ORF">C8D89_11783</name>
</gene>
<evidence type="ECO:0000313" key="3">
    <source>
        <dbReference type="Proteomes" id="UP000245639"/>
    </source>
</evidence>
<evidence type="ECO:0000259" key="1">
    <source>
        <dbReference type="SMART" id="SM00849"/>
    </source>
</evidence>
<dbReference type="PANTHER" id="PTHR42951">
    <property type="entry name" value="METALLO-BETA-LACTAMASE DOMAIN-CONTAINING"/>
    <property type="match status" value="1"/>
</dbReference>
<dbReference type="InterPro" id="IPR001279">
    <property type="entry name" value="Metallo-B-lactamas"/>
</dbReference>
<sequence>MDVVDLRPDLRMLRGRPGQAYLFRRRGGVVLVDTGRVGQGGAVAAALRDWGDDRDALTHVLLTHWHADHAGSAAEIGSWPGVQVWAHRDDAPVVRGERAGPAPLLTEAEAALHAVVAGDLPDAPPARVDRELTEEVLDELGLEVIGTPGHTDGSVALLAREEGVLFTGDIAAEHEGAVILGPFDVDRERAAASFRRLGERAGDVDTICFGHGTPLQGPAAGALREAARAPAVPDPLG</sequence>
<dbReference type="PANTHER" id="PTHR42951:SF17">
    <property type="entry name" value="METALLO-BETA-LACTAMASE DOMAIN-CONTAINING PROTEIN"/>
    <property type="match status" value="1"/>
</dbReference>
<keyword evidence="3" id="KW-1185">Reference proteome</keyword>
<keyword evidence="2" id="KW-0378">Hydrolase</keyword>